<dbReference type="SMART" id="SM00369">
    <property type="entry name" value="LRR_TYP"/>
    <property type="match status" value="6"/>
</dbReference>
<dbReference type="FunFam" id="3.80.10.10:FF:001655">
    <property type="entry name" value="Putative leucine-rich repeat receptor-like protein kinase family protein"/>
    <property type="match status" value="1"/>
</dbReference>
<keyword evidence="17" id="KW-0325">Glycoprotein</keyword>
<dbReference type="GO" id="GO:0004674">
    <property type="term" value="F:protein serine/threonine kinase activity"/>
    <property type="evidence" value="ECO:0007669"/>
    <property type="project" value="UniProtKB-KW"/>
</dbReference>
<comment type="catalytic activity">
    <reaction evidence="19">
        <text>L-seryl-[protein] + ATP = O-phospho-L-seryl-[protein] + ADP + H(+)</text>
        <dbReference type="Rhea" id="RHEA:17989"/>
        <dbReference type="Rhea" id="RHEA-COMP:9863"/>
        <dbReference type="Rhea" id="RHEA-COMP:11604"/>
        <dbReference type="ChEBI" id="CHEBI:15378"/>
        <dbReference type="ChEBI" id="CHEBI:29999"/>
        <dbReference type="ChEBI" id="CHEBI:30616"/>
        <dbReference type="ChEBI" id="CHEBI:83421"/>
        <dbReference type="ChEBI" id="CHEBI:456216"/>
        <dbReference type="EC" id="2.7.11.1"/>
    </reaction>
</comment>
<dbReference type="EMBL" id="QGNW01002508">
    <property type="protein sequence ID" value="RVW18899.1"/>
    <property type="molecule type" value="Genomic_DNA"/>
</dbReference>
<comment type="caution">
    <text evidence="21">The sequence shown here is derived from an EMBL/GenBank/DDBJ whole genome shotgun (WGS) entry which is preliminary data.</text>
</comment>
<dbReference type="Gene3D" id="3.30.200.20">
    <property type="entry name" value="Phosphorylase Kinase, domain 1"/>
    <property type="match status" value="1"/>
</dbReference>
<dbReference type="SUPFAM" id="SSF52058">
    <property type="entry name" value="L domain-like"/>
    <property type="match status" value="2"/>
</dbReference>
<evidence type="ECO:0000256" key="13">
    <source>
        <dbReference type="ARBA" id="ARBA00022840"/>
    </source>
</evidence>
<keyword evidence="7" id="KW-0808">Transferase</keyword>
<dbReference type="GO" id="GO:0005524">
    <property type="term" value="F:ATP binding"/>
    <property type="evidence" value="ECO:0007669"/>
    <property type="project" value="UniProtKB-KW"/>
</dbReference>
<dbReference type="Pfam" id="PF13516">
    <property type="entry name" value="LRR_6"/>
    <property type="match status" value="1"/>
</dbReference>
<keyword evidence="9" id="KW-0732">Signal</keyword>
<keyword evidence="5" id="KW-0597">Phosphoprotein</keyword>
<dbReference type="Gene3D" id="3.80.10.10">
    <property type="entry name" value="Ribonuclease Inhibitor"/>
    <property type="match status" value="2"/>
</dbReference>
<dbReference type="Pfam" id="PF13855">
    <property type="entry name" value="LRR_8"/>
    <property type="match status" value="2"/>
</dbReference>
<evidence type="ECO:0000256" key="8">
    <source>
        <dbReference type="ARBA" id="ARBA00022692"/>
    </source>
</evidence>
<keyword evidence="16 21" id="KW-0675">Receptor</keyword>
<dbReference type="InterPro" id="IPR011009">
    <property type="entry name" value="Kinase-like_dom_sf"/>
</dbReference>
<dbReference type="InterPro" id="IPR008271">
    <property type="entry name" value="Ser/Thr_kinase_AS"/>
</dbReference>
<keyword evidence="12 21" id="KW-0418">Kinase</keyword>
<evidence type="ECO:0000256" key="2">
    <source>
        <dbReference type="ARBA" id="ARBA00012513"/>
    </source>
</evidence>
<organism evidence="21 22">
    <name type="scientific">Vitis vinifera</name>
    <name type="common">Grape</name>
    <dbReference type="NCBI Taxonomy" id="29760"/>
    <lineage>
        <taxon>Eukaryota</taxon>
        <taxon>Viridiplantae</taxon>
        <taxon>Streptophyta</taxon>
        <taxon>Embryophyta</taxon>
        <taxon>Tracheophyta</taxon>
        <taxon>Spermatophyta</taxon>
        <taxon>Magnoliopsida</taxon>
        <taxon>eudicotyledons</taxon>
        <taxon>Gunneridae</taxon>
        <taxon>Pentapetalae</taxon>
        <taxon>rosids</taxon>
        <taxon>Vitales</taxon>
        <taxon>Vitaceae</taxon>
        <taxon>Viteae</taxon>
        <taxon>Vitis</taxon>
    </lineage>
</organism>
<name>A0A438C6W5_VITVI</name>
<evidence type="ECO:0000256" key="19">
    <source>
        <dbReference type="ARBA" id="ARBA00048679"/>
    </source>
</evidence>
<dbReference type="EC" id="2.7.11.1" evidence="2"/>
<keyword evidence="11" id="KW-0547">Nucleotide-binding</keyword>
<feature type="domain" description="Protein kinase" evidence="20">
    <location>
        <begin position="425"/>
        <end position="810"/>
    </location>
</feature>
<evidence type="ECO:0000313" key="21">
    <source>
        <dbReference type="EMBL" id="RVW18899.1"/>
    </source>
</evidence>
<dbReference type="InterPro" id="IPR000719">
    <property type="entry name" value="Prot_kinase_dom"/>
</dbReference>
<protein>
    <recommendedName>
        <fullName evidence="2">non-specific serine/threonine protein kinase</fullName>
        <ecNumber evidence="2">2.7.11.1</ecNumber>
    </recommendedName>
</protein>
<dbReference type="Pfam" id="PF00560">
    <property type="entry name" value="LRR_1"/>
    <property type="match status" value="1"/>
</dbReference>
<dbReference type="PROSITE" id="PS00108">
    <property type="entry name" value="PROTEIN_KINASE_ST"/>
    <property type="match status" value="1"/>
</dbReference>
<evidence type="ECO:0000256" key="17">
    <source>
        <dbReference type="ARBA" id="ARBA00023180"/>
    </source>
</evidence>
<dbReference type="Gene3D" id="1.10.510.10">
    <property type="entry name" value="Transferase(Phosphotransferase) domain 1"/>
    <property type="match status" value="1"/>
</dbReference>
<dbReference type="Pfam" id="PF00069">
    <property type="entry name" value="Pkinase"/>
    <property type="match status" value="1"/>
</dbReference>
<evidence type="ECO:0000256" key="6">
    <source>
        <dbReference type="ARBA" id="ARBA00022614"/>
    </source>
</evidence>
<gene>
    <name evidence="21" type="primary">VvCHDh000019_13</name>
    <name evidence="21" type="ORF">CK203_106903</name>
</gene>
<keyword evidence="4" id="KW-0723">Serine/threonine-protein kinase</keyword>
<comment type="subcellular location">
    <subcellularLocation>
        <location evidence="1">Cell membrane</location>
        <topology evidence="1">Single-pass membrane protein</topology>
    </subcellularLocation>
</comment>
<keyword evidence="3" id="KW-1003">Cell membrane</keyword>
<evidence type="ECO:0000256" key="9">
    <source>
        <dbReference type="ARBA" id="ARBA00022729"/>
    </source>
</evidence>
<proteinExistence type="predicted"/>
<evidence type="ECO:0000256" key="12">
    <source>
        <dbReference type="ARBA" id="ARBA00022777"/>
    </source>
</evidence>
<dbReference type="PROSITE" id="PS50011">
    <property type="entry name" value="PROTEIN_KINASE_DOM"/>
    <property type="match status" value="1"/>
</dbReference>
<keyword evidence="6" id="KW-0433">Leucine-rich repeat</keyword>
<dbReference type="AlphaFoldDB" id="A0A438C6W5"/>
<evidence type="ECO:0000256" key="3">
    <source>
        <dbReference type="ARBA" id="ARBA00022475"/>
    </source>
</evidence>
<dbReference type="InterPro" id="IPR050647">
    <property type="entry name" value="Plant_LRR-RLKs"/>
</dbReference>
<dbReference type="SMART" id="SM00220">
    <property type="entry name" value="S_TKc"/>
    <property type="match status" value="1"/>
</dbReference>
<dbReference type="Pfam" id="PF23598">
    <property type="entry name" value="LRR_14"/>
    <property type="match status" value="1"/>
</dbReference>
<dbReference type="InterPro" id="IPR032675">
    <property type="entry name" value="LRR_dom_sf"/>
</dbReference>
<keyword evidence="14" id="KW-1133">Transmembrane helix</keyword>
<dbReference type="GO" id="GO:0009791">
    <property type="term" value="P:post-embryonic development"/>
    <property type="evidence" value="ECO:0007669"/>
    <property type="project" value="UniProtKB-ARBA"/>
</dbReference>
<evidence type="ECO:0000256" key="16">
    <source>
        <dbReference type="ARBA" id="ARBA00023170"/>
    </source>
</evidence>
<dbReference type="InterPro" id="IPR055414">
    <property type="entry name" value="LRR_R13L4/SHOC2-like"/>
</dbReference>
<comment type="catalytic activity">
    <reaction evidence="18">
        <text>L-threonyl-[protein] + ATP = O-phospho-L-threonyl-[protein] + ADP + H(+)</text>
        <dbReference type="Rhea" id="RHEA:46608"/>
        <dbReference type="Rhea" id="RHEA-COMP:11060"/>
        <dbReference type="Rhea" id="RHEA-COMP:11605"/>
        <dbReference type="ChEBI" id="CHEBI:15378"/>
        <dbReference type="ChEBI" id="CHEBI:30013"/>
        <dbReference type="ChEBI" id="CHEBI:30616"/>
        <dbReference type="ChEBI" id="CHEBI:61977"/>
        <dbReference type="ChEBI" id="CHEBI:456216"/>
        <dbReference type="EC" id="2.7.11.1"/>
    </reaction>
</comment>
<keyword evidence="13" id="KW-0067">ATP-binding</keyword>
<dbReference type="FunFam" id="3.80.10.10:FF:000041">
    <property type="entry name" value="LRR receptor-like serine/threonine-protein kinase ERECTA"/>
    <property type="match status" value="1"/>
</dbReference>
<evidence type="ECO:0000256" key="18">
    <source>
        <dbReference type="ARBA" id="ARBA00047899"/>
    </source>
</evidence>
<keyword evidence="10" id="KW-0677">Repeat</keyword>
<keyword evidence="15" id="KW-0472">Membrane</keyword>
<dbReference type="FunFam" id="3.80.10.10:FF:000233">
    <property type="entry name" value="Leucine-rich repeat receptor-like protein kinase TDR"/>
    <property type="match status" value="1"/>
</dbReference>
<evidence type="ECO:0000256" key="4">
    <source>
        <dbReference type="ARBA" id="ARBA00022527"/>
    </source>
</evidence>
<dbReference type="FunFam" id="1.10.510.10:FF:000358">
    <property type="entry name" value="Putative leucine-rich repeat receptor-like serine/threonine-protein kinase"/>
    <property type="match status" value="1"/>
</dbReference>
<evidence type="ECO:0000256" key="14">
    <source>
        <dbReference type="ARBA" id="ARBA00022989"/>
    </source>
</evidence>
<reference evidence="21 22" key="1">
    <citation type="journal article" date="2018" name="PLoS Genet.">
        <title>Population sequencing reveals clonal diversity and ancestral inbreeding in the grapevine cultivar Chardonnay.</title>
        <authorList>
            <person name="Roach M.J."/>
            <person name="Johnson D.L."/>
            <person name="Bohlmann J."/>
            <person name="van Vuuren H.J."/>
            <person name="Jones S.J."/>
            <person name="Pretorius I.S."/>
            <person name="Schmidt S.A."/>
            <person name="Borneman A.R."/>
        </authorList>
    </citation>
    <scope>NUCLEOTIDE SEQUENCE [LARGE SCALE GENOMIC DNA]</scope>
    <source>
        <strain evidence="22">cv. Chardonnay</strain>
        <tissue evidence="21">Leaf</tissue>
    </source>
</reference>
<evidence type="ECO:0000256" key="11">
    <source>
        <dbReference type="ARBA" id="ARBA00022741"/>
    </source>
</evidence>
<dbReference type="PANTHER" id="PTHR48056">
    <property type="entry name" value="LRR RECEPTOR-LIKE SERINE/THREONINE-PROTEIN KINASE-RELATED"/>
    <property type="match status" value="1"/>
</dbReference>
<evidence type="ECO:0000256" key="5">
    <source>
        <dbReference type="ARBA" id="ARBA00022553"/>
    </source>
</evidence>
<evidence type="ECO:0000256" key="10">
    <source>
        <dbReference type="ARBA" id="ARBA00022737"/>
    </source>
</evidence>
<evidence type="ECO:0000256" key="7">
    <source>
        <dbReference type="ARBA" id="ARBA00022679"/>
    </source>
</evidence>
<evidence type="ECO:0000259" key="20">
    <source>
        <dbReference type="PROSITE" id="PS50011"/>
    </source>
</evidence>
<dbReference type="SUPFAM" id="SSF56112">
    <property type="entry name" value="Protein kinase-like (PK-like)"/>
    <property type="match status" value="1"/>
</dbReference>
<sequence length="814" mass="89482">MNHLQNLKVLSFPMNNSTGSIPTTIFNISSLLNISLPHNNLFGSLPMDMCYANPKLRELNLSSNHLSGKIPIGLGQCIKLQVISLANNDFTGSIPSGIGNLVELQILSLRNNNLTGTVPKAIFNISKLQTLELVQTHLSGSLPSSIGTRVPDLEGLFIGANEFNGIIPMSIPNMSKLTKLGLSVNSFTGNVPKDLGNLRKLKVLNLARNQLTDEHLASEVGFLTSLTNCTFLKKLQITNNPLKCTLPNSLGNLPIALESFTASACQFRGTIPIGIGNLTNLIWLGLGDNDLTGSIPITLGRLQKLQRLHIAGNRIRGSIPNDLFHLKNLGYLGLSSNKLSRSIPSCFGDLPTLQKLFLDSNALAFNIPTSLWSLRDLLVHNLSSNFLTSNLPPEVGNMKSITTLDLSKNLVSGPIPVEFGDLVSLESLDLSQNNLFGTIPKSMEALIYLKYLNVSFNKLQGEIPNGGPFVNFTAELFIFNEALCGAPHFQVIACDNNTRSQSWKTKSFILKCILLPVALTVTLVAFIVQWICRRDNMAIPTLIDSWLPGTHEKISHQQLLYATNDFDEDNFIGKGSLGMVYRGLLSNGLVVAIKVFNLEFQGALRSFNSECEVMKGFAIESCQDNYLLLKPRFQSVDVASALEYLHHDCSSLVLHCDLKPNNVLLDDDMIAHVSNFGIAKLLTETKSMQQTKTLGTIGYMAPEYGSDGIVSIKRDVYSYGILLMEVFARKKPMDEMFIGDLTLKTWVESLSNSVIQVVDANLLRREDEDLATKLSCLSSIMAFTLACTTDSPEERIDMKDVVVELKKSIIKLLM</sequence>
<dbReference type="GO" id="GO:0005886">
    <property type="term" value="C:plasma membrane"/>
    <property type="evidence" value="ECO:0007669"/>
    <property type="project" value="UniProtKB-SubCell"/>
</dbReference>
<dbReference type="PANTHER" id="PTHR48056:SF73">
    <property type="entry name" value="LRR RECEPTOR-LIKE SERINE_THREONINE-PROTEIN KINASE EFR"/>
    <property type="match status" value="1"/>
</dbReference>
<evidence type="ECO:0000256" key="1">
    <source>
        <dbReference type="ARBA" id="ARBA00004162"/>
    </source>
</evidence>
<evidence type="ECO:0000313" key="22">
    <source>
        <dbReference type="Proteomes" id="UP000288805"/>
    </source>
</evidence>
<keyword evidence="8" id="KW-0812">Transmembrane</keyword>
<evidence type="ECO:0000256" key="15">
    <source>
        <dbReference type="ARBA" id="ARBA00023136"/>
    </source>
</evidence>
<dbReference type="InterPro" id="IPR001611">
    <property type="entry name" value="Leu-rich_rpt"/>
</dbReference>
<dbReference type="InterPro" id="IPR003591">
    <property type="entry name" value="Leu-rich_rpt_typical-subtyp"/>
</dbReference>
<accession>A0A438C6W5</accession>
<dbReference type="Proteomes" id="UP000288805">
    <property type="component" value="Unassembled WGS sequence"/>
</dbReference>